<dbReference type="GO" id="GO:0003700">
    <property type="term" value="F:DNA-binding transcription factor activity"/>
    <property type="evidence" value="ECO:0007669"/>
    <property type="project" value="InterPro"/>
</dbReference>
<feature type="region of interest" description="Disordered" evidence="4">
    <location>
        <begin position="773"/>
        <end position="806"/>
    </location>
</feature>
<dbReference type="Pfam" id="PF03638">
    <property type="entry name" value="TCR"/>
    <property type="match status" value="2"/>
</dbReference>
<dbReference type="EMBL" id="VDCV01000006">
    <property type="protein sequence ID" value="KAB5553319.1"/>
    <property type="molecule type" value="Genomic_DNA"/>
</dbReference>
<comment type="subcellular location">
    <subcellularLocation>
        <location evidence="1">Nucleus</location>
    </subcellularLocation>
</comment>
<sequence>MEPIKNKPSPVRPKTARVGFGVALGYWLDALNYESPFSNYISNLSPIKPVNTAHVAHGLLGINSPPLVFKSPHTASDRQIYLLRRFQYPQISGAETSKIDDGSKKAVDGLEDMGKSNTCLTSNLIVDAQKSDNVNNSEQDQPGSSSGCVDDYLSDPVDADCANSVNLVNSNVKKSYDALQASESNLTDLKIVESDDINDKGTKGEVSRARPEQDGEDPKEQPTSETKMEKIKEDGSIAKQPSHVCPNFGSDLLVDHASRQQCYTSGAQVSQLQRGMSRRCLQFEQAQQETIMDGTYPPTPAINLFGSISPASSTELEILDSSQVELTISPYKEQTMTAIFSADISGKSPLAVSKPSGIGLHLNSIVNTLPTGSSASKPTMSHHLVENKISCSKLLNLVERVSLTAGDRVLQTKASLATSPATSESFHNMEFFNNLQPPEQVTPHNKRRFSSEHAGNFEWSPSSPKKKRHVYYTTELLMISRKKASSTVGDDCKRCNCRKTKCLKLYCDCFAAGIYCAGTCACQGCFNRPDYDETVLETRQQIESRNPLAFAPKIVQHVTEFQAIDAEDLGLFTPYSRKHKTGCNCKKSMCVKKYCECYQANVGCSNACRCEGCRNIHGRKEEYAMTQEIVSKRANEENLEGMAGEKLRMVANNKFLHAELYDLRSLTPPTPSFEYLSHGKDTPKSRLLPGRYVLSSESDFSMLPSYAKSSSSPSNSHGNDMLPNTSKTLDIAILGQELDYNSTEITGQFSPQFDGLADFSDQTPLLNPSSIMMASSASSKTQDKANDSQPQVYPGSARLSPGSSLCWRSSPITPMTRLGETKNQAQDSDCGLCDILEDDTPEILKDSSVPITSVKSSSPNKKRVSPPQSHTREFQSSSSAGLKSGRKFILKSVPSFPPLTPLVLDRLHSRKVHMQLCSEVLVLRQVRTRTSYDSQLISHLSLESGEPSSYDTRPFFPPELLDDDLDLSLMNHFGEWESNEDCDFDGLRLLDSDRCLAARGDR</sequence>
<feature type="compositionally biased region" description="Polar residues" evidence="4">
    <location>
        <begin position="866"/>
        <end position="880"/>
    </location>
</feature>
<dbReference type="PANTHER" id="PTHR46159:SF6">
    <property type="entry name" value="OS12G0605300 PROTEIN"/>
    <property type="match status" value="1"/>
</dbReference>
<evidence type="ECO:0000256" key="2">
    <source>
        <dbReference type="ARBA" id="ARBA00007267"/>
    </source>
</evidence>
<gene>
    <name evidence="6" type="ORF">DKX38_010630</name>
</gene>
<proteinExistence type="inferred from homology"/>
<keyword evidence="3" id="KW-0539">Nucleus</keyword>
<feature type="region of interest" description="Disordered" evidence="4">
    <location>
        <begin position="844"/>
        <end position="880"/>
    </location>
</feature>
<feature type="region of interest" description="Disordered" evidence="4">
    <location>
        <begin position="192"/>
        <end position="243"/>
    </location>
</feature>
<dbReference type="PROSITE" id="PS51634">
    <property type="entry name" value="CRC"/>
    <property type="match status" value="1"/>
</dbReference>
<evidence type="ECO:0000256" key="1">
    <source>
        <dbReference type="ARBA" id="ARBA00004123"/>
    </source>
</evidence>
<evidence type="ECO:0000259" key="5">
    <source>
        <dbReference type="PROSITE" id="PS51634"/>
    </source>
</evidence>
<dbReference type="AlphaFoldDB" id="A0A5N5ME56"/>
<feature type="compositionally biased region" description="Basic and acidic residues" evidence="4">
    <location>
        <begin position="192"/>
        <end position="236"/>
    </location>
</feature>
<feature type="compositionally biased region" description="Low complexity" evidence="4">
    <location>
        <begin position="704"/>
        <end position="716"/>
    </location>
</feature>
<feature type="domain" description="CRC" evidence="5">
    <location>
        <begin position="491"/>
        <end position="618"/>
    </location>
</feature>
<comment type="caution">
    <text evidence="6">The sequence shown here is derived from an EMBL/GenBank/DDBJ whole genome shotgun (WGS) entry which is preliminary data.</text>
</comment>
<organism evidence="6 7">
    <name type="scientific">Salix brachista</name>
    <dbReference type="NCBI Taxonomy" id="2182728"/>
    <lineage>
        <taxon>Eukaryota</taxon>
        <taxon>Viridiplantae</taxon>
        <taxon>Streptophyta</taxon>
        <taxon>Embryophyta</taxon>
        <taxon>Tracheophyta</taxon>
        <taxon>Spermatophyta</taxon>
        <taxon>Magnoliopsida</taxon>
        <taxon>eudicotyledons</taxon>
        <taxon>Gunneridae</taxon>
        <taxon>Pentapetalae</taxon>
        <taxon>rosids</taxon>
        <taxon>fabids</taxon>
        <taxon>Malpighiales</taxon>
        <taxon>Salicaceae</taxon>
        <taxon>Saliceae</taxon>
        <taxon>Salix</taxon>
    </lineage>
</organism>
<feature type="compositionally biased region" description="Low complexity" evidence="4">
    <location>
        <begin position="847"/>
        <end position="859"/>
    </location>
</feature>
<feature type="region of interest" description="Disordered" evidence="4">
    <location>
        <begin position="704"/>
        <end position="723"/>
    </location>
</feature>
<evidence type="ECO:0000313" key="7">
    <source>
        <dbReference type="Proteomes" id="UP000326939"/>
    </source>
</evidence>
<dbReference type="InterPro" id="IPR044522">
    <property type="entry name" value="TSO1-like"/>
</dbReference>
<dbReference type="GO" id="GO:0005634">
    <property type="term" value="C:nucleus"/>
    <property type="evidence" value="ECO:0007669"/>
    <property type="project" value="UniProtKB-SubCell"/>
</dbReference>
<dbReference type="InterPro" id="IPR033467">
    <property type="entry name" value="Tesmin/TSO1-like_CXC"/>
</dbReference>
<evidence type="ECO:0000256" key="3">
    <source>
        <dbReference type="ARBA" id="ARBA00023242"/>
    </source>
</evidence>
<dbReference type="SMART" id="SM01114">
    <property type="entry name" value="CXC"/>
    <property type="match status" value="2"/>
</dbReference>
<evidence type="ECO:0000313" key="6">
    <source>
        <dbReference type="EMBL" id="KAB5553319.1"/>
    </source>
</evidence>
<reference evidence="7" key="1">
    <citation type="journal article" date="2019" name="Gigascience">
        <title>De novo genome assembly of the endangered Acer yangbiense, a plant species with extremely small populations endemic to Yunnan Province, China.</title>
        <authorList>
            <person name="Yang J."/>
            <person name="Wariss H.M."/>
            <person name="Tao L."/>
            <person name="Zhang R."/>
            <person name="Yun Q."/>
            <person name="Hollingsworth P."/>
            <person name="Dao Z."/>
            <person name="Luo G."/>
            <person name="Guo H."/>
            <person name="Ma Y."/>
            <person name="Sun W."/>
        </authorList>
    </citation>
    <scope>NUCLEOTIDE SEQUENCE [LARGE SCALE GENOMIC DNA]</scope>
    <source>
        <strain evidence="7">cv. br00</strain>
    </source>
</reference>
<dbReference type="Proteomes" id="UP000326939">
    <property type="component" value="Chromosome 6"/>
</dbReference>
<protein>
    <recommendedName>
        <fullName evidence="5">CRC domain-containing protein</fullName>
    </recommendedName>
</protein>
<name>A0A5N5ME56_9ROSI</name>
<dbReference type="InterPro" id="IPR005172">
    <property type="entry name" value="CRC"/>
</dbReference>
<evidence type="ECO:0000256" key="4">
    <source>
        <dbReference type="SAM" id="MobiDB-lite"/>
    </source>
</evidence>
<accession>A0A5N5ME56</accession>
<dbReference type="PANTHER" id="PTHR46159">
    <property type="entry name" value="PROTEIN TESMIN/TSO1-LIKE CXC 2"/>
    <property type="match status" value="1"/>
</dbReference>
<keyword evidence="7" id="KW-1185">Reference proteome</keyword>
<comment type="similarity">
    <text evidence="2">Belongs to the lin-54 family.</text>
</comment>